<accession>A0A1W1I5Y9</accession>
<gene>
    <name evidence="8" type="ORF">NSJP_2189</name>
</gene>
<feature type="transmembrane region" description="Helical" evidence="6">
    <location>
        <begin position="167"/>
        <end position="185"/>
    </location>
</feature>
<evidence type="ECO:0000256" key="1">
    <source>
        <dbReference type="ARBA" id="ARBA00004651"/>
    </source>
</evidence>
<evidence type="ECO:0000313" key="8">
    <source>
        <dbReference type="EMBL" id="SLM48361.1"/>
    </source>
</evidence>
<evidence type="ECO:0000256" key="6">
    <source>
        <dbReference type="SAM" id="Phobius"/>
    </source>
</evidence>
<dbReference type="PANTHER" id="PTHR42920">
    <property type="entry name" value="OS03G0707200 PROTEIN-RELATED"/>
    <property type="match status" value="1"/>
</dbReference>
<name>A0A1W1I5Y9_9BACT</name>
<dbReference type="RefSeq" id="WP_080886756.1">
    <property type="nucleotide sequence ID" value="NZ_LT828648.1"/>
</dbReference>
<keyword evidence="2" id="KW-1003">Cell membrane</keyword>
<feature type="domain" description="EamA" evidence="7">
    <location>
        <begin position="4"/>
        <end position="106"/>
    </location>
</feature>
<evidence type="ECO:0000256" key="5">
    <source>
        <dbReference type="ARBA" id="ARBA00023136"/>
    </source>
</evidence>
<feature type="transmembrane region" description="Helical" evidence="6">
    <location>
        <begin position="134"/>
        <end position="155"/>
    </location>
</feature>
<dbReference type="KEGG" id="nja:NSJP_2189"/>
<evidence type="ECO:0000256" key="4">
    <source>
        <dbReference type="ARBA" id="ARBA00022989"/>
    </source>
</evidence>
<keyword evidence="9" id="KW-1185">Reference proteome</keyword>
<comment type="subcellular location">
    <subcellularLocation>
        <location evidence="1">Cell membrane</location>
        <topology evidence="1">Multi-pass membrane protein</topology>
    </subcellularLocation>
</comment>
<dbReference type="InterPro" id="IPR051258">
    <property type="entry name" value="Diverse_Substrate_Transporter"/>
</dbReference>
<evidence type="ECO:0000259" key="7">
    <source>
        <dbReference type="Pfam" id="PF00892"/>
    </source>
</evidence>
<evidence type="ECO:0000256" key="3">
    <source>
        <dbReference type="ARBA" id="ARBA00022692"/>
    </source>
</evidence>
<dbReference type="PANTHER" id="PTHR42920:SF5">
    <property type="entry name" value="EAMA DOMAIN-CONTAINING PROTEIN"/>
    <property type="match status" value="1"/>
</dbReference>
<feature type="domain" description="EamA" evidence="7">
    <location>
        <begin position="137"/>
        <end position="269"/>
    </location>
</feature>
<evidence type="ECO:0000256" key="2">
    <source>
        <dbReference type="ARBA" id="ARBA00022475"/>
    </source>
</evidence>
<feature type="transmembrane region" description="Helical" evidence="6">
    <location>
        <begin position="88"/>
        <end position="106"/>
    </location>
</feature>
<feature type="transmembrane region" description="Helical" evidence="6">
    <location>
        <begin position="33"/>
        <end position="50"/>
    </location>
</feature>
<dbReference type="InterPro" id="IPR037185">
    <property type="entry name" value="EmrE-like"/>
</dbReference>
<sequence length="289" mass="30746">MPRLALLLTTLIWGATFPATKAALEQIPPLSFLFLRFFLGTVLVAGWFAAAGHGLRYDRGMLRAAAIATGFLFLGYLLQTVGLRYTSASNSAFLTALYVVIVPLILRRFDRRIILATSVATVGLWLLVKPSTTMSVGDLMTLACAAAFAAHIVCLERFSRLFDAPSLLLWQMTAMTLLFIPAMWWEDAPVEAFAPTAVLLIGLGVTGGLATGAFAVQMWAQQLVPAQQVALVFASEPAYAAWLSWYFLGETLDAQGWLGSGLILLAVVVGALASGASADAERGGAAATA</sequence>
<protein>
    <submittedName>
        <fullName evidence="8">Putative Transporter, eamA family</fullName>
    </submittedName>
</protein>
<feature type="transmembrane region" description="Helical" evidence="6">
    <location>
        <begin position="62"/>
        <end position="82"/>
    </location>
</feature>
<dbReference type="Pfam" id="PF00892">
    <property type="entry name" value="EamA"/>
    <property type="match status" value="2"/>
</dbReference>
<dbReference type="SUPFAM" id="SSF103481">
    <property type="entry name" value="Multidrug resistance efflux transporter EmrE"/>
    <property type="match status" value="2"/>
</dbReference>
<keyword evidence="3 6" id="KW-0812">Transmembrane</keyword>
<dbReference type="AlphaFoldDB" id="A0A1W1I5Y9"/>
<dbReference type="STRING" id="1325564.NSJP_2189"/>
<feature type="transmembrane region" description="Helical" evidence="6">
    <location>
        <begin position="197"/>
        <end position="216"/>
    </location>
</feature>
<reference evidence="8 9" key="1">
    <citation type="submission" date="2017-03" db="EMBL/GenBank/DDBJ databases">
        <authorList>
            <person name="Afonso C.L."/>
            <person name="Miller P.J."/>
            <person name="Scott M.A."/>
            <person name="Spackman E."/>
            <person name="Goraichik I."/>
            <person name="Dimitrov K.M."/>
            <person name="Suarez D.L."/>
            <person name="Swayne D.E."/>
        </authorList>
    </citation>
    <scope>NUCLEOTIDE SEQUENCE [LARGE SCALE GENOMIC DNA]</scope>
    <source>
        <strain evidence="8">Genome sequencing of Nitrospira japonica strain NJ11</strain>
    </source>
</reference>
<dbReference type="OrthoDB" id="9804865at2"/>
<dbReference type="InterPro" id="IPR000620">
    <property type="entry name" value="EamA_dom"/>
</dbReference>
<dbReference type="Proteomes" id="UP000192042">
    <property type="component" value="Chromosome I"/>
</dbReference>
<evidence type="ECO:0000313" key="9">
    <source>
        <dbReference type="Proteomes" id="UP000192042"/>
    </source>
</evidence>
<feature type="transmembrane region" description="Helical" evidence="6">
    <location>
        <begin position="228"/>
        <end position="248"/>
    </location>
</feature>
<organism evidence="8 9">
    <name type="scientific">Nitrospira japonica</name>
    <dbReference type="NCBI Taxonomy" id="1325564"/>
    <lineage>
        <taxon>Bacteria</taxon>
        <taxon>Pseudomonadati</taxon>
        <taxon>Nitrospirota</taxon>
        <taxon>Nitrospiria</taxon>
        <taxon>Nitrospirales</taxon>
        <taxon>Nitrospiraceae</taxon>
        <taxon>Nitrospira</taxon>
    </lineage>
</organism>
<proteinExistence type="predicted"/>
<feature type="transmembrane region" description="Helical" evidence="6">
    <location>
        <begin position="113"/>
        <end position="128"/>
    </location>
</feature>
<dbReference type="EMBL" id="LT828648">
    <property type="protein sequence ID" value="SLM48361.1"/>
    <property type="molecule type" value="Genomic_DNA"/>
</dbReference>
<feature type="transmembrane region" description="Helical" evidence="6">
    <location>
        <begin position="254"/>
        <end position="273"/>
    </location>
</feature>
<dbReference type="GO" id="GO:0005886">
    <property type="term" value="C:plasma membrane"/>
    <property type="evidence" value="ECO:0007669"/>
    <property type="project" value="UniProtKB-SubCell"/>
</dbReference>
<keyword evidence="5 6" id="KW-0472">Membrane</keyword>
<keyword evidence="4 6" id="KW-1133">Transmembrane helix</keyword>